<name>A0ABN7SMY4_OIKDI</name>
<dbReference type="Proteomes" id="UP001158576">
    <property type="component" value="Chromosome 1"/>
</dbReference>
<organism evidence="1 2">
    <name type="scientific">Oikopleura dioica</name>
    <name type="common">Tunicate</name>
    <dbReference type="NCBI Taxonomy" id="34765"/>
    <lineage>
        <taxon>Eukaryota</taxon>
        <taxon>Metazoa</taxon>
        <taxon>Chordata</taxon>
        <taxon>Tunicata</taxon>
        <taxon>Appendicularia</taxon>
        <taxon>Copelata</taxon>
        <taxon>Oikopleuridae</taxon>
        <taxon>Oikopleura</taxon>
    </lineage>
</organism>
<dbReference type="CDD" id="cd23539">
    <property type="entry name" value="TFP_LU_ECD_CinHb4_like"/>
    <property type="match status" value="1"/>
</dbReference>
<protein>
    <submittedName>
        <fullName evidence="1">Oidioi.mRNA.OKI2018_I69.chr1.g239.t1.cds</fullName>
    </submittedName>
</protein>
<accession>A0ABN7SMY4</accession>
<sequence>MLEIQQELSETGSFQGIAQCWRCTEATSYEDCATHGKIETCAEDAECYIEARIRSASVRRFTTGCKLANACNDLKNQNFRGPKVWNQCKPENHQEESDVFGESVCRQCFRPCVQEKDASRCFQTTGENLGIPNWDDFGTTWDVFGNTTRWFWTSNLPKRQSEK</sequence>
<evidence type="ECO:0000313" key="1">
    <source>
        <dbReference type="EMBL" id="CAG5102307.1"/>
    </source>
</evidence>
<dbReference type="EMBL" id="OU015566">
    <property type="protein sequence ID" value="CAG5102307.1"/>
    <property type="molecule type" value="Genomic_DNA"/>
</dbReference>
<reference evidence="1 2" key="1">
    <citation type="submission" date="2021-04" db="EMBL/GenBank/DDBJ databases">
        <authorList>
            <person name="Bliznina A."/>
        </authorList>
    </citation>
    <scope>NUCLEOTIDE SEQUENCE [LARGE SCALE GENOMIC DNA]</scope>
</reference>
<gene>
    <name evidence="1" type="ORF">OKIOD_LOCUS9004</name>
</gene>
<proteinExistence type="predicted"/>
<keyword evidence="2" id="KW-1185">Reference proteome</keyword>
<evidence type="ECO:0000313" key="2">
    <source>
        <dbReference type="Proteomes" id="UP001158576"/>
    </source>
</evidence>